<organism evidence="11 12">
    <name type="scientific">Pseudofrankia inefficax (strain DSM 45817 / CECT 9037 / DDB 130130 / EuI1c)</name>
    <name type="common">Frankia inefficax</name>
    <dbReference type="NCBI Taxonomy" id="298654"/>
    <lineage>
        <taxon>Bacteria</taxon>
        <taxon>Bacillati</taxon>
        <taxon>Actinomycetota</taxon>
        <taxon>Actinomycetes</taxon>
        <taxon>Frankiales</taxon>
        <taxon>Frankiaceae</taxon>
        <taxon>Pseudofrankia</taxon>
    </lineage>
</organism>
<evidence type="ECO:0000256" key="7">
    <source>
        <dbReference type="ARBA" id="ARBA00022842"/>
    </source>
</evidence>
<feature type="transmembrane region" description="Helical" evidence="9">
    <location>
        <begin position="64"/>
        <end position="82"/>
    </location>
</feature>
<dbReference type="InterPro" id="IPR051547">
    <property type="entry name" value="TDP2-like"/>
</dbReference>
<keyword evidence="4" id="KW-0479">Metal-binding</keyword>
<dbReference type="GO" id="GO:0004519">
    <property type="term" value="F:endonuclease activity"/>
    <property type="evidence" value="ECO:0007669"/>
    <property type="project" value="UniProtKB-KW"/>
</dbReference>
<keyword evidence="12" id="KW-1185">Reference proteome</keyword>
<keyword evidence="9" id="KW-0472">Membrane</keyword>
<evidence type="ECO:0000313" key="11">
    <source>
        <dbReference type="EMBL" id="ADP78213.1"/>
    </source>
</evidence>
<evidence type="ECO:0000256" key="4">
    <source>
        <dbReference type="ARBA" id="ARBA00022723"/>
    </source>
</evidence>
<evidence type="ECO:0000256" key="3">
    <source>
        <dbReference type="ARBA" id="ARBA00022722"/>
    </source>
</evidence>
<dbReference type="HOGENOM" id="CLU_052333_1_0_11"/>
<gene>
    <name evidence="11" type="ordered locus">FraEuI1c_0125</name>
</gene>
<evidence type="ECO:0000256" key="2">
    <source>
        <dbReference type="ARBA" id="ARBA00001946"/>
    </source>
</evidence>
<reference evidence="11 12" key="1">
    <citation type="submission" date="2010-10" db="EMBL/GenBank/DDBJ databases">
        <title>Complete sequence of Frankia sp. EuI1c.</title>
        <authorList>
            <consortium name="US DOE Joint Genome Institute"/>
            <person name="Lucas S."/>
            <person name="Copeland A."/>
            <person name="Lapidus A."/>
            <person name="Cheng J.-F."/>
            <person name="Bruce D."/>
            <person name="Goodwin L."/>
            <person name="Pitluck S."/>
            <person name="Chertkov O."/>
            <person name="Detter J.C."/>
            <person name="Han C."/>
            <person name="Tapia R."/>
            <person name="Land M."/>
            <person name="Hauser L."/>
            <person name="Jeffries C."/>
            <person name="Kyrpides N."/>
            <person name="Ivanova N."/>
            <person name="Mikhailova N."/>
            <person name="Beauchemin N."/>
            <person name="Sen A."/>
            <person name="Sur S.A."/>
            <person name="Gtari M."/>
            <person name="Wall L."/>
            <person name="Tisa L."/>
            <person name="Woyke T."/>
        </authorList>
    </citation>
    <scope>NUCLEOTIDE SEQUENCE [LARGE SCALE GENOMIC DNA]</scope>
    <source>
        <strain evidence="12">DSM 45817 / CECT 9037 / EuI1c</strain>
    </source>
</reference>
<dbReference type="GO" id="GO:0006281">
    <property type="term" value="P:DNA repair"/>
    <property type="evidence" value="ECO:0007669"/>
    <property type="project" value="UniProtKB-KW"/>
</dbReference>
<dbReference type="STRING" id="298654.FraEuI1c_0125"/>
<feature type="transmembrane region" description="Helical" evidence="9">
    <location>
        <begin position="7"/>
        <end position="27"/>
    </location>
</feature>
<dbReference type="InterPro" id="IPR005135">
    <property type="entry name" value="Endo/exonuclease/phosphatase"/>
</dbReference>
<keyword evidence="11" id="KW-0269">Exonuclease</keyword>
<keyword evidence="7" id="KW-0460">Magnesium</keyword>
<comment type="cofactor">
    <cofactor evidence="2">
        <name>Mg(2+)</name>
        <dbReference type="ChEBI" id="CHEBI:18420"/>
    </cofactor>
</comment>
<dbReference type="Pfam" id="PF03372">
    <property type="entry name" value="Exo_endo_phos"/>
    <property type="match status" value="1"/>
</dbReference>
<dbReference type="PANTHER" id="PTHR15822:SF4">
    <property type="entry name" value="TYROSYL-DNA PHOSPHODIESTERASE 2"/>
    <property type="match status" value="1"/>
</dbReference>
<evidence type="ECO:0000259" key="10">
    <source>
        <dbReference type="Pfam" id="PF03372"/>
    </source>
</evidence>
<comment type="cofactor">
    <cofactor evidence="1">
        <name>Mn(2+)</name>
        <dbReference type="ChEBI" id="CHEBI:29035"/>
    </cofactor>
</comment>
<dbReference type="GO" id="GO:0004527">
    <property type="term" value="F:exonuclease activity"/>
    <property type="evidence" value="ECO:0007669"/>
    <property type="project" value="UniProtKB-KW"/>
</dbReference>
<dbReference type="GO" id="GO:0046872">
    <property type="term" value="F:metal ion binding"/>
    <property type="evidence" value="ECO:0007669"/>
    <property type="project" value="UniProtKB-KW"/>
</dbReference>
<feature type="domain" description="Endonuclease/exonuclease/phosphatase" evidence="10">
    <location>
        <begin position="103"/>
        <end position="311"/>
    </location>
</feature>
<feature type="transmembrane region" description="Helical" evidence="9">
    <location>
        <begin position="33"/>
        <end position="52"/>
    </location>
</feature>
<keyword evidence="11" id="KW-0255">Endonuclease</keyword>
<dbReference type="InParanoid" id="E3J4P4"/>
<dbReference type="InterPro" id="IPR036691">
    <property type="entry name" value="Endo/exonu/phosph_ase_sf"/>
</dbReference>
<dbReference type="Gene3D" id="3.60.10.10">
    <property type="entry name" value="Endonuclease/exonuclease/phosphatase"/>
    <property type="match status" value="1"/>
</dbReference>
<evidence type="ECO:0000256" key="8">
    <source>
        <dbReference type="ARBA" id="ARBA00023204"/>
    </source>
</evidence>
<keyword evidence="9" id="KW-0812">Transmembrane</keyword>
<dbReference type="Proteomes" id="UP000002484">
    <property type="component" value="Chromosome"/>
</dbReference>
<name>E3J4P4_PSEI1</name>
<evidence type="ECO:0000256" key="9">
    <source>
        <dbReference type="SAM" id="Phobius"/>
    </source>
</evidence>
<keyword evidence="5" id="KW-0227">DNA damage</keyword>
<protein>
    <submittedName>
        <fullName evidence="11">Endonuclease/exonuclease/phosphatase</fullName>
    </submittedName>
</protein>
<sequence precursor="true">MAVVTKVLVVLAWVAAAGLAVAVLGRLTHLDDVLWPYVLVNALTPVLFLPAYPAFAVGVATHRYALAAVALVAVVAHLVWLWPEVRPGSASAAPAGSAQFRLLTTNLEMDNGRAGTLGRQIRADSPDVVVVEELSNVTYYGLMKSGALAGYHYSASRPQFGAFGAGVWSRYPLSDVAAPLVGGLDSLRVTVTLPTGQRFRLFAVHTLSPQSSSNVRVWRTQLADLRREVRATTLPVVLAGDFNATRDMRPFRNVLAAGVTDAHDDVHAGWAPTWNAHFPILPPVWRLDHVLISPQFTATGLRVGKSYGSDHLPLVADLALRPSS</sequence>
<dbReference type="KEGG" id="fri:FraEuI1c_0125"/>
<keyword evidence="9" id="KW-1133">Transmembrane helix</keyword>
<evidence type="ECO:0000256" key="1">
    <source>
        <dbReference type="ARBA" id="ARBA00001936"/>
    </source>
</evidence>
<dbReference type="SUPFAM" id="SSF56219">
    <property type="entry name" value="DNase I-like"/>
    <property type="match status" value="1"/>
</dbReference>
<keyword evidence="3" id="KW-0540">Nuclease</keyword>
<accession>E3J4P4</accession>
<dbReference type="PANTHER" id="PTHR15822">
    <property type="entry name" value="TRAF AND TNF RECEPTOR-ASSOCIATED PROTEIN"/>
    <property type="match status" value="1"/>
</dbReference>
<evidence type="ECO:0000256" key="6">
    <source>
        <dbReference type="ARBA" id="ARBA00022801"/>
    </source>
</evidence>
<dbReference type="OrthoDB" id="9787701at2"/>
<dbReference type="eggNOG" id="COG3021">
    <property type="taxonomic scope" value="Bacteria"/>
</dbReference>
<dbReference type="EMBL" id="CP002299">
    <property type="protein sequence ID" value="ADP78213.1"/>
    <property type="molecule type" value="Genomic_DNA"/>
</dbReference>
<dbReference type="RefSeq" id="WP_013421336.1">
    <property type="nucleotide sequence ID" value="NC_014666.1"/>
</dbReference>
<dbReference type="AlphaFoldDB" id="E3J4P4"/>
<keyword evidence="6" id="KW-0378">Hydrolase</keyword>
<evidence type="ECO:0000313" key="12">
    <source>
        <dbReference type="Proteomes" id="UP000002484"/>
    </source>
</evidence>
<evidence type="ECO:0000256" key="5">
    <source>
        <dbReference type="ARBA" id="ARBA00022763"/>
    </source>
</evidence>
<keyword evidence="8" id="KW-0234">DNA repair</keyword>
<proteinExistence type="predicted"/>